<dbReference type="AlphaFoldDB" id="A0A6B0SHD3"/>
<gene>
    <name evidence="7" type="ORF">E5288_WYG001633</name>
</gene>
<evidence type="ECO:0000313" key="8">
    <source>
        <dbReference type="Proteomes" id="UP000322234"/>
    </source>
</evidence>
<comment type="subcellular location">
    <subcellularLocation>
        <location evidence="1">Membrane</location>
    </subcellularLocation>
</comment>
<dbReference type="InterPro" id="IPR001828">
    <property type="entry name" value="ANF_lig-bd_rcpt"/>
</dbReference>
<name>A0A6B0SHD3_9CETA</name>
<dbReference type="Pfam" id="PF01094">
    <property type="entry name" value="ANF_receptor"/>
    <property type="match status" value="1"/>
</dbReference>
<feature type="domain" description="Receptor ligand binding region" evidence="6">
    <location>
        <begin position="5"/>
        <end position="88"/>
    </location>
</feature>
<protein>
    <recommendedName>
        <fullName evidence="6">Receptor ligand binding region domain-containing protein</fullName>
    </recommendedName>
</protein>
<sequence length="106" mass="11556">MHSLDLPQVGHGPKHPPFWDHFWFPSFLRVVPGSAHRPSVLAKLLSHFHWPRGGLVGSDNGSLERPEQQLQAEIPRVGCRVASSRGLGRRGCSIASCPTATGIVCD</sequence>
<dbReference type="InterPro" id="IPR028082">
    <property type="entry name" value="Peripla_BP_I"/>
</dbReference>
<dbReference type="Proteomes" id="UP000322234">
    <property type="component" value="Unassembled WGS sequence"/>
</dbReference>
<accession>A0A6B0SHD3</accession>
<evidence type="ECO:0000256" key="3">
    <source>
        <dbReference type="ARBA" id="ARBA00022729"/>
    </source>
</evidence>
<proteinExistence type="predicted"/>
<keyword evidence="2" id="KW-0812">Transmembrane</keyword>
<keyword evidence="3" id="KW-0732">Signal</keyword>
<dbReference type="EMBL" id="VBQZ03000227">
    <property type="protein sequence ID" value="MXQ98253.1"/>
    <property type="molecule type" value="Genomic_DNA"/>
</dbReference>
<keyword evidence="5" id="KW-0472">Membrane</keyword>
<comment type="caution">
    <text evidence="7">The sequence shown here is derived from an EMBL/GenBank/DDBJ whole genome shotgun (WGS) entry which is preliminary data.</text>
</comment>
<dbReference type="Gene3D" id="3.40.50.2300">
    <property type="match status" value="2"/>
</dbReference>
<evidence type="ECO:0000256" key="5">
    <source>
        <dbReference type="ARBA" id="ARBA00023136"/>
    </source>
</evidence>
<evidence type="ECO:0000256" key="2">
    <source>
        <dbReference type="ARBA" id="ARBA00022692"/>
    </source>
</evidence>
<evidence type="ECO:0000256" key="1">
    <source>
        <dbReference type="ARBA" id="ARBA00004370"/>
    </source>
</evidence>
<evidence type="ECO:0000259" key="6">
    <source>
        <dbReference type="Pfam" id="PF01094"/>
    </source>
</evidence>
<keyword evidence="8" id="KW-1185">Reference proteome</keyword>
<organism evidence="7 8">
    <name type="scientific">Bos mutus</name>
    <name type="common">wild yak</name>
    <dbReference type="NCBI Taxonomy" id="72004"/>
    <lineage>
        <taxon>Eukaryota</taxon>
        <taxon>Metazoa</taxon>
        <taxon>Chordata</taxon>
        <taxon>Craniata</taxon>
        <taxon>Vertebrata</taxon>
        <taxon>Euteleostomi</taxon>
        <taxon>Mammalia</taxon>
        <taxon>Eutheria</taxon>
        <taxon>Laurasiatheria</taxon>
        <taxon>Artiodactyla</taxon>
        <taxon>Ruminantia</taxon>
        <taxon>Pecora</taxon>
        <taxon>Bovidae</taxon>
        <taxon>Bovinae</taxon>
        <taxon>Bos</taxon>
    </lineage>
</organism>
<evidence type="ECO:0000313" key="7">
    <source>
        <dbReference type="EMBL" id="MXQ98253.1"/>
    </source>
</evidence>
<evidence type="ECO:0000256" key="4">
    <source>
        <dbReference type="ARBA" id="ARBA00022989"/>
    </source>
</evidence>
<dbReference type="SUPFAM" id="SSF53822">
    <property type="entry name" value="Periplasmic binding protein-like I"/>
    <property type="match status" value="1"/>
</dbReference>
<dbReference type="GO" id="GO:0016020">
    <property type="term" value="C:membrane"/>
    <property type="evidence" value="ECO:0007669"/>
    <property type="project" value="UniProtKB-SubCell"/>
</dbReference>
<keyword evidence="4" id="KW-1133">Transmembrane helix</keyword>
<reference evidence="7" key="1">
    <citation type="submission" date="2019-10" db="EMBL/GenBank/DDBJ databases">
        <title>The sequence and de novo assembly of the wild yak genome.</title>
        <authorList>
            <person name="Liu Y."/>
        </authorList>
    </citation>
    <scope>NUCLEOTIDE SEQUENCE [LARGE SCALE GENOMIC DNA]</scope>
    <source>
        <strain evidence="7">WY2019</strain>
    </source>
</reference>